<dbReference type="InterPro" id="IPR001343">
    <property type="entry name" value="Hemolysn_Ca-bd"/>
</dbReference>
<dbReference type="InterPro" id="IPR011049">
    <property type="entry name" value="Serralysin-like_metalloprot_C"/>
</dbReference>
<dbReference type="PROSITE" id="PS00330">
    <property type="entry name" value="HEMOLYSIN_CALCIUM"/>
    <property type="match status" value="1"/>
</dbReference>
<dbReference type="EMBL" id="CADCTK010000609">
    <property type="protein sequence ID" value="CAA9267514.1"/>
    <property type="molecule type" value="Genomic_DNA"/>
</dbReference>
<reference evidence="1" key="1">
    <citation type="submission" date="2020-02" db="EMBL/GenBank/DDBJ databases">
        <authorList>
            <person name="Meier V. D."/>
        </authorList>
    </citation>
    <scope>NUCLEOTIDE SEQUENCE</scope>
    <source>
        <strain evidence="1">AVDCRST_MAG26</strain>
    </source>
</reference>
<accession>A0A6J4J124</accession>
<dbReference type="InterPro" id="IPR018511">
    <property type="entry name" value="Hemolysin-typ_Ca-bd_CS"/>
</dbReference>
<protein>
    <recommendedName>
        <fullName evidence="2">Alkaline phosphatase</fullName>
    </recommendedName>
</protein>
<dbReference type="AlphaFoldDB" id="A0A6J4J124"/>
<sequence length="78" mass="8085">MAVKYGTQGSDILIGTYQDDVIRGWAENGDPSTDLGDQLAGYGGNDELDGGGGNDTLFGKDGALPRLNCSPMLSCCLI</sequence>
<dbReference type="SUPFAM" id="SSF51120">
    <property type="entry name" value="beta-Roll"/>
    <property type="match status" value="1"/>
</dbReference>
<evidence type="ECO:0008006" key="2">
    <source>
        <dbReference type="Google" id="ProtNLM"/>
    </source>
</evidence>
<dbReference type="GO" id="GO:0005509">
    <property type="term" value="F:calcium ion binding"/>
    <property type="evidence" value="ECO:0007669"/>
    <property type="project" value="InterPro"/>
</dbReference>
<dbReference type="Pfam" id="PF00353">
    <property type="entry name" value="HemolysinCabind"/>
    <property type="match status" value="2"/>
</dbReference>
<name>A0A6J4J124_9CHLR</name>
<gene>
    <name evidence="1" type="ORF">AVDCRST_MAG26-2640</name>
</gene>
<evidence type="ECO:0000313" key="1">
    <source>
        <dbReference type="EMBL" id="CAA9267514.1"/>
    </source>
</evidence>
<proteinExistence type="predicted"/>
<dbReference type="Gene3D" id="2.150.10.10">
    <property type="entry name" value="Serralysin-like metalloprotease, C-terminal"/>
    <property type="match status" value="1"/>
</dbReference>
<organism evidence="1">
    <name type="scientific">uncultured Chloroflexia bacterium</name>
    <dbReference type="NCBI Taxonomy" id="1672391"/>
    <lineage>
        <taxon>Bacteria</taxon>
        <taxon>Bacillati</taxon>
        <taxon>Chloroflexota</taxon>
        <taxon>Chloroflexia</taxon>
        <taxon>environmental samples</taxon>
    </lineage>
</organism>